<gene>
    <name evidence="1" type="ORF">KsCSTR_38600</name>
</gene>
<protein>
    <submittedName>
        <fullName evidence="1">Uncharacterized protein</fullName>
    </submittedName>
</protein>
<name>A0A6G7GVE3_KUEST</name>
<dbReference type="EMBL" id="CP049055">
    <property type="protein sequence ID" value="QII13239.1"/>
    <property type="molecule type" value="Genomic_DNA"/>
</dbReference>
<dbReference type="Proteomes" id="UP000501926">
    <property type="component" value="Chromosome"/>
</dbReference>
<dbReference type="AlphaFoldDB" id="A0A6G7GVE3"/>
<reference evidence="1 2" key="1">
    <citation type="submission" date="2020-02" db="EMBL/GenBank/DDBJ databases">
        <title>Newly sequenced genome of strain CSTR1 showed variability in Candidatus Kuenenia stuttgartiensis genomes.</title>
        <authorList>
            <person name="Ding C."/>
            <person name="Adrian L."/>
        </authorList>
    </citation>
    <scope>NUCLEOTIDE SEQUENCE [LARGE SCALE GENOMIC DNA]</scope>
    <source>
        <strain evidence="1 2">CSTR1</strain>
    </source>
</reference>
<proteinExistence type="predicted"/>
<sequence length="39" mass="4311">MPDVSDSKVKLQKIAQAQVPQYDMVIKPFSSFLGVANET</sequence>
<organism evidence="1 2">
    <name type="scientific">Kuenenia stuttgartiensis</name>
    <dbReference type="NCBI Taxonomy" id="174633"/>
    <lineage>
        <taxon>Bacteria</taxon>
        <taxon>Pseudomonadati</taxon>
        <taxon>Planctomycetota</taxon>
        <taxon>Candidatus Brocadiia</taxon>
        <taxon>Candidatus Brocadiales</taxon>
        <taxon>Candidatus Brocadiaceae</taxon>
        <taxon>Candidatus Kuenenia</taxon>
    </lineage>
</organism>
<accession>A0A6G7GVE3</accession>
<evidence type="ECO:0000313" key="2">
    <source>
        <dbReference type="Proteomes" id="UP000501926"/>
    </source>
</evidence>
<evidence type="ECO:0000313" key="1">
    <source>
        <dbReference type="EMBL" id="QII13239.1"/>
    </source>
</evidence>